<keyword evidence="4" id="KW-0479">Metal-binding</keyword>
<dbReference type="InterPro" id="IPR000380">
    <property type="entry name" value="Topo_IA"/>
</dbReference>
<dbReference type="InterPro" id="IPR025589">
    <property type="entry name" value="Toprim_C_rpt"/>
</dbReference>
<sequence length="707" mass="80724">MIVCIAEKPSVAKDIAKILGAIHRKDGYFEGNGYQVTWTFGHLCTLKEPHDYNPNYKYWNLEDLPIIPSSFGIKLIANRGIEKQFKIIETLVAKSDEVINCGDAGQEGELIQRWVLLKAKCKAPIKRLWISSLTEQSIQEGFQNLKDSSSYENLYAAGSARAIGDWLLGINATRLFTKKFGVNKTLLSIGRVQTPTLAMIVQRQKEIDSFVVEEYWELKTIYKDTEFNADIDRLKSQDKANKGLEYLKKYPLIILSFEIKEGREKNPRLFDLTSLQVEANKKYGFSAENTLKLAQSLYEEKYITYPRVDTTYLSEDLYPKITNILSNLKPYENFINSLLNNPLPKSKNVFDDTKVTDHHAIIPTHISPTNLSSDENKIYDLIARRFIAAFYPECKISNTLVTAKVGEVPFKTSGKQILELGWRELYKNERKDNNGNGEKILPIFIKGETGSHEPFIHQGKTTPPKPYTEASLLRAMETAGKQVDDEEMRELLKDNGIGRPSTRANIIETLLKRNYIEKKKKNIYASLAGISLIDTIQNELLKSAELTGVWEKKLRLIEKGEYKLDIFKEELILMVKEITNEVKASNYKKISTESVSTYKREKNNSLPQNKKTVINDKLLCPKCKSNTLIAGKSAFGCSDFKNCNFKIPFVIYGKKLTYKQLNDLVTKGKTSKIKGFKSPTENNFFEDILCLDDNFRIIFGNENLKIE</sequence>
<comment type="catalytic activity">
    <reaction evidence="1">
        <text>ATP-independent breakage of single-stranded DNA, followed by passage and rejoining.</text>
        <dbReference type="EC" id="5.6.2.1"/>
    </reaction>
</comment>
<dbReference type="PRINTS" id="PR00417">
    <property type="entry name" value="PRTPISMRASEI"/>
</dbReference>
<feature type="domain" description="Topo IA-type catalytic" evidence="13">
    <location>
        <begin position="151"/>
        <end position="579"/>
    </location>
</feature>
<dbReference type="SMART" id="SM00436">
    <property type="entry name" value="TOP1Bc"/>
    <property type="match status" value="1"/>
</dbReference>
<dbReference type="GO" id="GO:0003917">
    <property type="term" value="F:DNA topoisomerase type I (single strand cut, ATP-independent) activity"/>
    <property type="evidence" value="ECO:0007669"/>
    <property type="project" value="UniProtKB-EC"/>
</dbReference>
<proteinExistence type="inferred from homology"/>
<dbReference type="PROSITE" id="PS52039">
    <property type="entry name" value="TOPO_IA_2"/>
    <property type="match status" value="1"/>
</dbReference>
<name>A0A563DGN6_9FLAO</name>
<keyword evidence="5" id="KW-0799">Topoisomerase</keyword>
<keyword evidence="6" id="KW-0238">DNA-binding</keyword>
<dbReference type="Pfam" id="PF13342">
    <property type="entry name" value="Toprim_Crpt"/>
    <property type="match status" value="1"/>
</dbReference>
<protein>
    <recommendedName>
        <fullName evidence="3">DNA topoisomerase</fullName>
        <ecNumber evidence="3">5.6.2.1</ecNumber>
    </recommendedName>
    <alternativeName>
        <fullName evidence="11">Omega-protein</fullName>
    </alternativeName>
    <alternativeName>
        <fullName evidence="10">Relaxing enzyme</fullName>
    </alternativeName>
    <alternativeName>
        <fullName evidence="8">Swivelase</fullName>
    </alternativeName>
    <alternativeName>
        <fullName evidence="9">Untwisting enzyme</fullName>
    </alternativeName>
</protein>
<feature type="domain" description="Toprim" evidence="12">
    <location>
        <begin position="1"/>
        <end position="134"/>
    </location>
</feature>
<evidence type="ECO:0000259" key="13">
    <source>
        <dbReference type="PROSITE" id="PS52039"/>
    </source>
</evidence>
<evidence type="ECO:0000256" key="3">
    <source>
        <dbReference type="ARBA" id="ARBA00012891"/>
    </source>
</evidence>
<dbReference type="OrthoDB" id="9803554at2"/>
<evidence type="ECO:0000313" key="15">
    <source>
        <dbReference type="Proteomes" id="UP000319499"/>
    </source>
</evidence>
<dbReference type="NCBIfam" id="TIGR01056">
    <property type="entry name" value="topB"/>
    <property type="match status" value="1"/>
</dbReference>
<dbReference type="GO" id="GO:0003677">
    <property type="term" value="F:DNA binding"/>
    <property type="evidence" value="ECO:0007669"/>
    <property type="project" value="UniProtKB-KW"/>
</dbReference>
<organism evidence="14 15">
    <name type="scientific">Apibacter muscae</name>
    <dbReference type="NCBI Taxonomy" id="2509004"/>
    <lineage>
        <taxon>Bacteria</taxon>
        <taxon>Pseudomonadati</taxon>
        <taxon>Bacteroidota</taxon>
        <taxon>Flavobacteriia</taxon>
        <taxon>Flavobacteriales</taxon>
        <taxon>Weeksellaceae</taxon>
        <taxon>Apibacter</taxon>
    </lineage>
</organism>
<accession>A0A563DGN6</accession>
<dbReference type="EC" id="5.6.2.1" evidence="3"/>
<dbReference type="PANTHER" id="PTHR11390:SF21">
    <property type="entry name" value="DNA TOPOISOMERASE 3-ALPHA"/>
    <property type="match status" value="1"/>
</dbReference>
<dbReference type="Pfam" id="PF01751">
    <property type="entry name" value="Toprim"/>
    <property type="match status" value="1"/>
</dbReference>
<dbReference type="InterPro" id="IPR003602">
    <property type="entry name" value="Topo_IA_DNA-bd_dom"/>
</dbReference>
<dbReference type="InterPro" id="IPR006171">
    <property type="entry name" value="TOPRIM_dom"/>
</dbReference>
<evidence type="ECO:0000256" key="2">
    <source>
        <dbReference type="ARBA" id="ARBA00009446"/>
    </source>
</evidence>
<dbReference type="SMART" id="SM00437">
    <property type="entry name" value="TOP1Ac"/>
    <property type="match status" value="1"/>
</dbReference>
<dbReference type="InterPro" id="IPR013824">
    <property type="entry name" value="Topo_IA_cen_sub1"/>
</dbReference>
<evidence type="ECO:0000259" key="12">
    <source>
        <dbReference type="PROSITE" id="PS50880"/>
    </source>
</evidence>
<dbReference type="Gene3D" id="3.40.50.140">
    <property type="match status" value="1"/>
</dbReference>
<dbReference type="GO" id="GO:0006310">
    <property type="term" value="P:DNA recombination"/>
    <property type="evidence" value="ECO:0007669"/>
    <property type="project" value="TreeGrafter"/>
</dbReference>
<dbReference type="CDD" id="cd00186">
    <property type="entry name" value="TOP1Ac"/>
    <property type="match status" value="1"/>
</dbReference>
<evidence type="ECO:0000256" key="11">
    <source>
        <dbReference type="ARBA" id="ARBA00032877"/>
    </source>
</evidence>
<evidence type="ECO:0000256" key="10">
    <source>
        <dbReference type="ARBA" id="ARBA00032235"/>
    </source>
</evidence>
<dbReference type="InterPro" id="IPR013826">
    <property type="entry name" value="Topo_IA_cen_sub3"/>
</dbReference>
<dbReference type="PANTHER" id="PTHR11390">
    <property type="entry name" value="PROKARYOTIC DNA TOPOISOMERASE"/>
    <property type="match status" value="1"/>
</dbReference>
<dbReference type="PROSITE" id="PS50880">
    <property type="entry name" value="TOPRIM"/>
    <property type="match status" value="1"/>
</dbReference>
<dbReference type="Gene3D" id="1.10.290.10">
    <property type="entry name" value="Topoisomerase I, domain 4"/>
    <property type="match status" value="1"/>
</dbReference>
<gene>
    <name evidence="14" type="ORF">ETU09_03925</name>
</gene>
<dbReference type="InterPro" id="IPR023405">
    <property type="entry name" value="Topo_IA_core_domain"/>
</dbReference>
<dbReference type="GO" id="GO:0006281">
    <property type="term" value="P:DNA repair"/>
    <property type="evidence" value="ECO:0007669"/>
    <property type="project" value="TreeGrafter"/>
</dbReference>
<dbReference type="Proteomes" id="UP000319499">
    <property type="component" value="Unassembled WGS sequence"/>
</dbReference>
<dbReference type="Pfam" id="PF01131">
    <property type="entry name" value="Topoisom_bac"/>
    <property type="match status" value="1"/>
</dbReference>
<dbReference type="GO" id="GO:0046872">
    <property type="term" value="F:metal ion binding"/>
    <property type="evidence" value="ECO:0007669"/>
    <property type="project" value="UniProtKB-KW"/>
</dbReference>
<dbReference type="AlphaFoldDB" id="A0A563DGN6"/>
<evidence type="ECO:0000256" key="9">
    <source>
        <dbReference type="ARBA" id="ARBA00031985"/>
    </source>
</evidence>
<dbReference type="GO" id="GO:0006265">
    <property type="term" value="P:DNA topological change"/>
    <property type="evidence" value="ECO:0007669"/>
    <property type="project" value="InterPro"/>
</dbReference>
<reference evidence="14 15" key="1">
    <citation type="submission" date="2019-02" db="EMBL/GenBank/DDBJ databases">
        <title>Apibacter muscae sp. nov.: a novel member of the house fly microbiota.</title>
        <authorList>
            <person name="Park R."/>
        </authorList>
    </citation>
    <scope>NUCLEOTIDE SEQUENCE [LARGE SCALE GENOMIC DNA]</scope>
    <source>
        <strain evidence="14 15">AL1</strain>
    </source>
</reference>
<dbReference type="NCBIfam" id="NF005829">
    <property type="entry name" value="PRK07726.1"/>
    <property type="match status" value="1"/>
</dbReference>
<keyword evidence="15" id="KW-1185">Reference proteome</keyword>
<dbReference type="EMBL" id="SELH01000016">
    <property type="protein sequence ID" value="TWP28994.1"/>
    <property type="molecule type" value="Genomic_DNA"/>
</dbReference>
<dbReference type="SMART" id="SM00493">
    <property type="entry name" value="TOPRIM"/>
    <property type="match status" value="1"/>
</dbReference>
<dbReference type="InterPro" id="IPR013497">
    <property type="entry name" value="Topo_IA_cen"/>
</dbReference>
<evidence type="ECO:0000313" key="14">
    <source>
        <dbReference type="EMBL" id="TWP28994.1"/>
    </source>
</evidence>
<dbReference type="Gene3D" id="1.10.460.10">
    <property type="entry name" value="Topoisomerase I, domain 2"/>
    <property type="match status" value="1"/>
</dbReference>
<comment type="similarity">
    <text evidence="2">Belongs to the type IA topoisomerase family.</text>
</comment>
<evidence type="ECO:0000256" key="7">
    <source>
        <dbReference type="ARBA" id="ARBA00023235"/>
    </source>
</evidence>
<dbReference type="InterPro" id="IPR003601">
    <property type="entry name" value="Topo_IA_2"/>
</dbReference>
<evidence type="ECO:0000256" key="4">
    <source>
        <dbReference type="ARBA" id="ARBA00022723"/>
    </source>
</evidence>
<evidence type="ECO:0000256" key="5">
    <source>
        <dbReference type="ARBA" id="ARBA00023029"/>
    </source>
</evidence>
<dbReference type="InterPro" id="IPR034144">
    <property type="entry name" value="TOPRIM_TopoIII"/>
</dbReference>
<keyword evidence="7 14" id="KW-0413">Isomerase</keyword>
<dbReference type="RefSeq" id="WP_146292043.1">
    <property type="nucleotide sequence ID" value="NZ_SELH01000016.1"/>
</dbReference>
<dbReference type="SUPFAM" id="SSF56712">
    <property type="entry name" value="Prokaryotic type I DNA topoisomerase"/>
    <property type="match status" value="1"/>
</dbReference>
<dbReference type="InterPro" id="IPR013825">
    <property type="entry name" value="Topo_IA_cen_sub2"/>
</dbReference>
<evidence type="ECO:0000256" key="6">
    <source>
        <dbReference type="ARBA" id="ARBA00023125"/>
    </source>
</evidence>
<comment type="caution">
    <text evidence="14">The sequence shown here is derived from an EMBL/GenBank/DDBJ whole genome shotgun (WGS) entry which is preliminary data.</text>
</comment>
<evidence type="ECO:0000256" key="8">
    <source>
        <dbReference type="ARBA" id="ARBA00030003"/>
    </source>
</evidence>
<dbReference type="CDD" id="cd03362">
    <property type="entry name" value="TOPRIM_TopoIA_TopoIII"/>
    <property type="match status" value="1"/>
</dbReference>
<evidence type="ECO:0000256" key="1">
    <source>
        <dbReference type="ARBA" id="ARBA00000213"/>
    </source>
</evidence>
<dbReference type="GO" id="GO:0043597">
    <property type="term" value="C:cytoplasmic replication fork"/>
    <property type="evidence" value="ECO:0007669"/>
    <property type="project" value="TreeGrafter"/>
</dbReference>
<dbReference type="Gene3D" id="2.70.20.10">
    <property type="entry name" value="Topoisomerase I, domain 3"/>
    <property type="match status" value="1"/>
</dbReference>
<dbReference type="InterPro" id="IPR005738">
    <property type="entry name" value="TopoIII"/>
</dbReference>